<dbReference type="EMBL" id="JAUQUB010000001">
    <property type="protein sequence ID" value="MDO7880812.1"/>
    <property type="molecule type" value="Genomic_DNA"/>
</dbReference>
<keyword evidence="3" id="KW-1185">Reference proteome</keyword>
<reference evidence="2 3" key="1">
    <citation type="submission" date="2023-07" db="EMBL/GenBank/DDBJ databases">
        <title>Protaetiibacter sp. nov WY-16 isolated from soil.</title>
        <authorList>
            <person name="Liu B."/>
            <person name="Wan Y."/>
        </authorList>
    </citation>
    <scope>NUCLEOTIDE SEQUENCE [LARGE SCALE GENOMIC DNA]</scope>
    <source>
        <strain evidence="2 3">WY-16</strain>
    </source>
</reference>
<feature type="region of interest" description="Disordered" evidence="1">
    <location>
        <begin position="60"/>
        <end position="80"/>
    </location>
</feature>
<proteinExistence type="predicted"/>
<evidence type="ECO:0000313" key="3">
    <source>
        <dbReference type="Proteomes" id="UP001241072"/>
    </source>
</evidence>
<evidence type="ECO:0000313" key="2">
    <source>
        <dbReference type="EMBL" id="MDO7880812.1"/>
    </source>
</evidence>
<gene>
    <name evidence="2" type="ORF">Q5716_01070</name>
</gene>
<evidence type="ECO:0000256" key="1">
    <source>
        <dbReference type="SAM" id="MobiDB-lite"/>
    </source>
</evidence>
<comment type="caution">
    <text evidence="2">The sequence shown here is derived from an EMBL/GenBank/DDBJ whole genome shotgun (WGS) entry which is preliminary data.</text>
</comment>
<dbReference type="RefSeq" id="WP_305001241.1">
    <property type="nucleotide sequence ID" value="NZ_JAUQUB010000001.1"/>
</dbReference>
<organism evidence="2 3">
    <name type="scientific">Antiquaquibacter soli</name>
    <dbReference type="NCBI Taxonomy" id="3064523"/>
    <lineage>
        <taxon>Bacteria</taxon>
        <taxon>Bacillati</taxon>
        <taxon>Actinomycetota</taxon>
        <taxon>Actinomycetes</taxon>
        <taxon>Micrococcales</taxon>
        <taxon>Microbacteriaceae</taxon>
        <taxon>Antiquaquibacter</taxon>
    </lineage>
</organism>
<sequence>MKELHHDDGAFSVNNDVAEALERLTVALAAARMSAHVTMKNPTGETVEFALGIDRVTGHKHGIKAKPSTGEGSHFGWEDA</sequence>
<dbReference type="Proteomes" id="UP001241072">
    <property type="component" value="Unassembled WGS sequence"/>
</dbReference>
<name>A0ABT9BNE7_9MICO</name>
<accession>A0ABT9BNE7</accession>
<protein>
    <submittedName>
        <fullName evidence="2">Uncharacterized protein</fullName>
    </submittedName>
</protein>